<evidence type="ECO:0000256" key="1">
    <source>
        <dbReference type="ARBA" id="ARBA00022514"/>
    </source>
</evidence>
<protein>
    <recommendedName>
        <fullName evidence="2">Chemokine interleukin-8-like domain-containing protein</fullName>
    </recommendedName>
</protein>
<dbReference type="AlphaFoldDB" id="A0A553RGW1"/>
<dbReference type="GO" id="GO:0008009">
    <property type="term" value="F:chemokine activity"/>
    <property type="evidence" value="ECO:0007669"/>
    <property type="project" value="InterPro"/>
</dbReference>
<sequence length="193" mass="22633">MLRLIPAHEEGERGRLWVCWRVREKTRRREGERREIKTADSTEEKASTMFLQTVSILFLLGVLFGCSEGKGVQMQRDVQCCMRYSHGKVRTKDVLRYERQTEGPDCSIRAIMQREGFEPVFTSSSCLYRGRLYTKKAVKCADPRDRKVKRLLRKLNQRLAVKARRTMWLHPHMNLPVMSEVAVVNSQKMNKTK</sequence>
<dbReference type="SUPFAM" id="SSF54117">
    <property type="entry name" value="Interleukin 8-like chemokines"/>
    <property type="match status" value="1"/>
</dbReference>
<evidence type="ECO:0000313" key="4">
    <source>
        <dbReference type="Proteomes" id="UP000316079"/>
    </source>
</evidence>
<dbReference type="GO" id="GO:0006955">
    <property type="term" value="P:immune response"/>
    <property type="evidence" value="ECO:0007669"/>
    <property type="project" value="InterPro"/>
</dbReference>
<evidence type="ECO:0000313" key="3">
    <source>
        <dbReference type="EMBL" id="TRZ01423.1"/>
    </source>
</evidence>
<reference evidence="3 4" key="1">
    <citation type="journal article" date="2019" name="Sci. Data">
        <title>Hybrid genome assembly and annotation of Danionella translucida.</title>
        <authorList>
            <person name="Kadobianskyi M."/>
            <person name="Schulze L."/>
            <person name="Schuelke M."/>
            <person name="Judkewitz B."/>
        </authorList>
    </citation>
    <scope>NUCLEOTIDE SEQUENCE [LARGE SCALE GENOMIC DNA]</scope>
    <source>
        <strain evidence="3 4">Bolton</strain>
    </source>
</reference>
<keyword evidence="1" id="KW-0202">Cytokine</keyword>
<organism evidence="3 4">
    <name type="scientific">Danionella cerebrum</name>
    <dbReference type="NCBI Taxonomy" id="2873325"/>
    <lineage>
        <taxon>Eukaryota</taxon>
        <taxon>Metazoa</taxon>
        <taxon>Chordata</taxon>
        <taxon>Craniata</taxon>
        <taxon>Vertebrata</taxon>
        <taxon>Euteleostomi</taxon>
        <taxon>Actinopterygii</taxon>
        <taxon>Neopterygii</taxon>
        <taxon>Teleostei</taxon>
        <taxon>Ostariophysi</taxon>
        <taxon>Cypriniformes</taxon>
        <taxon>Danionidae</taxon>
        <taxon>Danioninae</taxon>
        <taxon>Danionella</taxon>
    </lineage>
</organism>
<dbReference type="Gene3D" id="2.40.50.40">
    <property type="match status" value="1"/>
</dbReference>
<name>A0A553RGW1_9TELE</name>
<accession>A0A553RGW1</accession>
<dbReference type="InterPro" id="IPR036048">
    <property type="entry name" value="Interleukin_8-like_sf"/>
</dbReference>
<dbReference type="STRING" id="623744.A0A553RGW1"/>
<evidence type="ECO:0000259" key="2">
    <source>
        <dbReference type="Pfam" id="PF00048"/>
    </source>
</evidence>
<dbReference type="OrthoDB" id="8955138at2759"/>
<dbReference type="GO" id="GO:0005615">
    <property type="term" value="C:extracellular space"/>
    <property type="evidence" value="ECO:0007669"/>
    <property type="project" value="UniProtKB-KW"/>
</dbReference>
<dbReference type="Pfam" id="PF00048">
    <property type="entry name" value="IL8"/>
    <property type="match status" value="1"/>
</dbReference>
<proteinExistence type="predicted"/>
<feature type="domain" description="Chemokine interleukin-8-like" evidence="2">
    <location>
        <begin position="79"/>
        <end position="112"/>
    </location>
</feature>
<dbReference type="EMBL" id="SRMA01024107">
    <property type="protein sequence ID" value="TRZ01423.1"/>
    <property type="molecule type" value="Genomic_DNA"/>
</dbReference>
<dbReference type="Proteomes" id="UP000316079">
    <property type="component" value="Unassembled WGS sequence"/>
</dbReference>
<comment type="caution">
    <text evidence="3">The sequence shown here is derived from an EMBL/GenBank/DDBJ whole genome shotgun (WGS) entry which is preliminary data.</text>
</comment>
<dbReference type="InterPro" id="IPR001811">
    <property type="entry name" value="Chemokine_IL8-like_dom"/>
</dbReference>
<keyword evidence="4" id="KW-1185">Reference proteome</keyword>
<gene>
    <name evidence="3" type="ORF">DNTS_015160</name>
</gene>